<evidence type="ECO:0000313" key="2">
    <source>
        <dbReference type="Proteomes" id="UP001145114"/>
    </source>
</evidence>
<keyword evidence="2" id="KW-1185">Reference proteome</keyword>
<feature type="non-terminal residue" evidence="1">
    <location>
        <position position="104"/>
    </location>
</feature>
<proteinExistence type="predicted"/>
<evidence type="ECO:0000313" key="1">
    <source>
        <dbReference type="EMBL" id="KAJ1679989.1"/>
    </source>
</evidence>
<sequence length="104" mass="11804">MFPFLAIPEILEFSTSVDQSVHDFIESIDSYISYFCTTMINNNTLDQALPVFNLDHLAIQQAITHTSGTPKRHLQVWSRSPGITWCEIKGKLAKQFPYTLGAQE</sequence>
<dbReference type="EMBL" id="JAMZIH010000086">
    <property type="protein sequence ID" value="KAJ1679989.1"/>
    <property type="molecule type" value="Genomic_DNA"/>
</dbReference>
<name>A0ACC1I1H0_9FUNG</name>
<organism evidence="1 2">
    <name type="scientific">Spiromyces aspiralis</name>
    <dbReference type="NCBI Taxonomy" id="68401"/>
    <lineage>
        <taxon>Eukaryota</taxon>
        <taxon>Fungi</taxon>
        <taxon>Fungi incertae sedis</taxon>
        <taxon>Zoopagomycota</taxon>
        <taxon>Kickxellomycotina</taxon>
        <taxon>Kickxellomycetes</taxon>
        <taxon>Kickxellales</taxon>
        <taxon>Kickxellaceae</taxon>
        <taxon>Spiromyces</taxon>
    </lineage>
</organism>
<accession>A0ACC1I1H0</accession>
<gene>
    <name evidence="1" type="ORF">EV182_000910</name>
</gene>
<dbReference type="Proteomes" id="UP001145114">
    <property type="component" value="Unassembled WGS sequence"/>
</dbReference>
<reference evidence="1" key="1">
    <citation type="submission" date="2022-06" db="EMBL/GenBank/DDBJ databases">
        <title>Phylogenomic reconstructions and comparative analyses of Kickxellomycotina fungi.</title>
        <authorList>
            <person name="Reynolds N.K."/>
            <person name="Stajich J.E."/>
            <person name="Barry K."/>
            <person name="Grigoriev I.V."/>
            <person name="Crous P."/>
            <person name="Smith M.E."/>
        </authorList>
    </citation>
    <scope>NUCLEOTIDE SEQUENCE</scope>
    <source>
        <strain evidence="1">RSA 2271</strain>
    </source>
</reference>
<comment type="caution">
    <text evidence="1">The sequence shown here is derived from an EMBL/GenBank/DDBJ whole genome shotgun (WGS) entry which is preliminary data.</text>
</comment>
<protein>
    <submittedName>
        <fullName evidence="1">Uncharacterized protein</fullName>
    </submittedName>
</protein>